<accession>A0A1V8SFJ5</accession>
<dbReference type="PANTHER" id="PTHR47706:SF9">
    <property type="entry name" value="NMRA-LIKE DOMAIN-CONTAINING PROTEIN-RELATED"/>
    <property type="match status" value="1"/>
</dbReference>
<dbReference type="CDD" id="cd05259">
    <property type="entry name" value="PCBER_SDR_a"/>
    <property type="match status" value="1"/>
</dbReference>
<evidence type="ECO:0000313" key="4">
    <source>
        <dbReference type="EMBL" id="OQN97611.1"/>
    </source>
</evidence>
<evidence type="ECO:0000256" key="1">
    <source>
        <dbReference type="ARBA" id="ARBA00022857"/>
    </source>
</evidence>
<dbReference type="Gene3D" id="3.40.50.720">
    <property type="entry name" value="NAD(P)-binding Rossmann-like Domain"/>
    <property type="match status" value="1"/>
</dbReference>
<dbReference type="GO" id="GO:0016491">
    <property type="term" value="F:oxidoreductase activity"/>
    <property type="evidence" value="ECO:0007669"/>
    <property type="project" value="UniProtKB-KW"/>
</dbReference>
<dbReference type="AlphaFoldDB" id="A0A1V8SFJ5"/>
<name>A0A1V8SFJ5_9PEZI</name>
<dbReference type="Proteomes" id="UP000192596">
    <property type="component" value="Unassembled WGS sequence"/>
</dbReference>
<dbReference type="Gene3D" id="1.10.606.20">
    <property type="match status" value="1"/>
</dbReference>
<keyword evidence="1" id="KW-0521">NADP</keyword>
<dbReference type="CDD" id="cd03398">
    <property type="entry name" value="PAP2_haloperoxidase"/>
    <property type="match status" value="1"/>
</dbReference>
<sequence length="714" mass="77597">MSSNELRKVLIVGAGGTNIGNHIARTLAADPYFTVSVLSRRSDASYPPNTTVVSIPSGDASHEDYVSAFRGQDVVISAIGAAGKLKEKTMIDAAIEAGVQRFFPSESGLDNTNAAARKLCPIFDMKGGMIDYLRSKENSGLSWTAVPTGMWLDWALDPSLAFIGINIAHHTVDYWAQGSHKLTFTTLPTAADGFRRILKHPAETANKVVPIRNFEASQAEIVAELENLQGVKYTITHVDNEQVIAQARAKWDAEHDIMAALQLVAAGFLLPGYGSNLVNGEKGEVARAIIEQDSDAAIFEDVVKKAVENAALAYAAYPNNIVQYWVDQASLFANGTIINGLASPPSGWFNAIVQGAVYKAALDSAHGSLAFQQLAVSYAAHDSLVWTFHGTRLYPTIDAAFAAVFTPIGISANSSDNTHARAIGEAAAVKVTTARSDDGINRYVPYTPQPNLPGRYQARPGGPTIPDTPQAQYLRLFAGLGNVKRYRAPPPPAPTSPEFEKYLIQVYQQGRNDSTYRSVYDTDTAWYWTESSPIGWNRLANGVLGNSLATNVTASARFYAILNYALANAAIASWDTKYAYNSWRPITALRYNASTYLASHTKLVDYTWTPLLNPTPNHQDYLSTHATFGGAAGAVLSLWNGGDQVNVQHSSNVTAIGRVITRRITSLKQAVRDNGNSRIFGGLHFQYASDVGSETGWRVGEDTWKVFDAEWNRF</sequence>
<dbReference type="Gene3D" id="3.90.25.10">
    <property type="entry name" value="UDP-galactose 4-epimerase, domain 1"/>
    <property type="match status" value="1"/>
</dbReference>
<dbReference type="EMBL" id="NAJO01000052">
    <property type="protein sequence ID" value="OQN97611.1"/>
    <property type="molecule type" value="Genomic_DNA"/>
</dbReference>
<organism evidence="4 5">
    <name type="scientific">Cryoendolithus antarcticus</name>
    <dbReference type="NCBI Taxonomy" id="1507870"/>
    <lineage>
        <taxon>Eukaryota</taxon>
        <taxon>Fungi</taxon>
        <taxon>Dikarya</taxon>
        <taxon>Ascomycota</taxon>
        <taxon>Pezizomycotina</taxon>
        <taxon>Dothideomycetes</taxon>
        <taxon>Dothideomycetidae</taxon>
        <taxon>Cladosporiales</taxon>
        <taxon>Cladosporiaceae</taxon>
        <taxon>Cryoendolithus</taxon>
    </lineage>
</organism>
<dbReference type="InParanoid" id="A0A1V8SFJ5"/>
<dbReference type="OrthoDB" id="9997027at2759"/>
<dbReference type="InterPro" id="IPR036938">
    <property type="entry name" value="PAP2/HPO_sf"/>
</dbReference>
<keyword evidence="2" id="KW-0560">Oxidoreductase</keyword>
<protein>
    <recommendedName>
        <fullName evidence="3">NmrA-like domain-containing protein</fullName>
    </recommendedName>
</protein>
<dbReference type="PANTHER" id="PTHR47706">
    <property type="entry name" value="NMRA-LIKE FAMILY PROTEIN"/>
    <property type="match status" value="1"/>
</dbReference>
<dbReference type="InterPro" id="IPR008030">
    <property type="entry name" value="NmrA-like"/>
</dbReference>
<evidence type="ECO:0000313" key="5">
    <source>
        <dbReference type="Proteomes" id="UP000192596"/>
    </source>
</evidence>
<dbReference type="SUPFAM" id="SSF51735">
    <property type="entry name" value="NAD(P)-binding Rossmann-fold domains"/>
    <property type="match status" value="1"/>
</dbReference>
<dbReference type="Pfam" id="PF05368">
    <property type="entry name" value="NmrA"/>
    <property type="match status" value="1"/>
</dbReference>
<evidence type="ECO:0000259" key="3">
    <source>
        <dbReference type="Pfam" id="PF05368"/>
    </source>
</evidence>
<dbReference type="SUPFAM" id="SSF48317">
    <property type="entry name" value="Acid phosphatase/Vanadium-dependent haloperoxidase"/>
    <property type="match status" value="1"/>
</dbReference>
<proteinExistence type="predicted"/>
<comment type="caution">
    <text evidence="4">The sequence shown here is derived from an EMBL/GenBank/DDBJ whole genome shotgun (WGS) entry which is preliminary data.</text>
</comment>
<keyword evidence="5" id="KW-1185">Reference proteome</keyword>
<dbReference type="InterPro" id="IPR051609">
    <property type="entry name" value="NmrA/Isoflavone_reductase-like"/>
</dbReference>
<dbReference type="InterPro" id="IPR045312">
    <property type="entry name" value="PCBER-like"/>
</dbReference>
<evidence type="ECO:0000256" key="2">
    <source>
        <dbReference type="ARBA" id="ARBA00023002"/>
    </source>
</evidence>
<reference evidence="5" key="1">
    <citation type="submission" date="2017-03" db="EMBL/GenBank/DDBJ databases">
        <title>Genomes of endolithic fungi from Antarctica.</title>
        <authorList>
            <person name="Coleine C."/>
            <person name="Masonjones S."/>
            <person name="Stajich J.E."/>
        </authorList>
    </citation>
    <scope>NUCLEOTIDE SEQUENCE [LARGE SCALE GENOMIC DNA]</scope>
    <source>
        <strain evidence="5">CCFEE 5527</strain>
    </source>
</reference>
<dbReference type="InterPro" id="IPR036291">
    <property type="entry name" value="NAD(P)-bd_dom_sf"/>
</dbReference>
<feature type="domain" description="NmrA-like" evidence="3">
    <location>
        <begin position="8"/>
        <end position="246"/>
    </location>
</feature>
<gene>
    <name evidence="4" type="ORF">B0A48_16475</name>
</gene>